<name>Q7UE21_RHOBA</name>
<dbReference type="KEGG" id="rba:RB11638"/>
<evidence type="ECO:0000313" key="2">
    <source>
        <dbReference type="Proteomes" id="UP000001025"/>
    </source>
</evidence>
<gene>
    <name evidence="1" type="ordered locus">RB11638</name>
</gene>
<dbReference type="Proteomes" id="UP000001025">
    <property type="component" value="Chromosome"/>
</dbReference>
<protein>
    <submittedName>
        <fullName evidence="1">Uncharacterized protein</fullName>
    </submittedName>
</protein>
<dbReference type="EMBL" id="BX294153">
    <property type="protein sequence ID" value="CAD79231.1"/>
    <property type="molecule type" value="Genomic_DNA"/>
</dbReference>
<dbReference type="EnsemblBacteria" id="CAD79231">
    <property type="protein sequence ID" value="CAD79231"/>
    <property type="gene ID" value="RB11638"/>
</dbReference>
<proteinExistence type="predicted"/>
<dbReference type="InParanoid" id="Q7UE21"/>
<evidence type="ECO:0000313" key="1">
    <source>
        <dbReference type="EMBL" id="CAD79231.1"/>
    </source>
</evidence>
<accession>Q7UE21</accession>
<dbReference type="AlphaFoldDB" id="Q7UE21"/>
<reference evidence="1 2" key="1">
    <citation type="journal article" date="2003" name="Proc. Natl. Acad. Sci. U.S.A.">
        <title>Complete genome sequence of the marine planctomycete Pirellula sp. strain 1.</title>
        <authorList>
            <person name="Gloeckner F.O."/>
            <person name="Kube M."/>
            <person name="Bauer M."/>
            <person name="Teeling H."/>
            <person name="Lombardot T."/>
            <person name="Ludwig W."/>
            <person name="Gade D."/>
            <person name="Beck A."/>
            <person name="Borzym K."/>
            <person name="Heitmann K."/>
            <person name="Rabus R."/>
            <person name="Schlesner H."/>
            <person name="Amann R."/>
            <person name="Reinhardt R."/>
        </authorList>
    </citation>
    <scope>NUCLEOTIDE SEQUENCE [LARGE SCALE GENOMIC DNA]</scope>
    <source>
        <strain evidence="2">DSM 10527 / NCIMB 13988 / SH1</strain>
    </source>
</reference>
<dbReference type="HOGENOM" id="CLU_3256993_0_0_0"/>
<sequence length="42" mass="4858">MILPRISRRAVLRTCLLVECTRLQVAIAHPCDECEWYLSANL</sequence>
<organism evidence="1 2">
    <name type="scientific">Rhodopirellula baltica (strain DSM 10527 / NCIMB 13988 / SH1)</name>
    <dbReference type="NCBI Taxonomy" id="243090"/>
    <lineage>
        <taxon>Bacteria</taxon>
        <taxon>Pseudomonadati</taxon>
        <taxon>Planctomycetota</taxon>
        <taxon>Planctomycetia</taxon>
        <taxon>Pirellulales</taxon>
        <taxon>Pirellulaceae</taxon>
        <taxon>Rhodopirellula</taxon>
    </lineage>
</organism>
<keyword evidence="2" id="KW-1185">Reference proteome</keyword>